<feature type="compositionally biased region" description="Basic and acidic residues" evidence="1">
    <location>
        <begin position="52"/>
        <end position="72"/>
    </location>
</feature>
<protein>
    <submittedName>
        <fullName evidence="2">Uncharacterized protein</fullName>
    </submittedName>
</protein>
<sequence length="165" mass="18849">MSSGSNTNNSHNGNGADTINWQCVTSPDLVKQVDDSLEVQIAKFDEQSSEQEAQRKAKEERKKTKEEAKRVAKEEMRRLAEEEAKKKAEKDAQKRAEFQAWWQANLERKVGQGEKPKPKQHWAANQRTPGEEVKEFYGQCHDDMTTTTRGVGTRGTKKGRCQQQQ</sequence>
<proteinExistence type="predicted"/>
<accession>A0A0C3DX86</accession>
<dbReference type="AlphaFoldDB" id="A0A0C3DX86"/>
<evidence type="ECO:0000313" key="3">
    <source>
        <dbReference type="Proteomes" id="UP000053989"/>
    </source>
</evidence>
<dbReference type="EMBL" id="KN822024">
    <property type="protein sequence ID" value="KIM65150.1"/>
    <property type="molecule type" value="Genomic_DNA"/>
</dbReference>
<reference evidence="2 3" key="1">
    <citation type="submission" date="2014-04" db="EMBL/GenBank/DDBJ databases">
        <authorList>
            <consortium name="DOE Joint Genome Institute"/>
            <person name="Kuo A."/>
            <person name="Kohler A."/>
            <person name="Nagy L.G."/>
            <person name="Floudas D."/>
            <person name="Copeland A."/>
            <person name="Barry K.W."/>
            <person name="Cichocki N."/>
            <person name="Veneault-Fourrey C."/>
            <person name="LaButti K."/>
            <person name="Lindquist E.A."/>
            <person name="Lipzen A."/>
            <person name="Lundell T."/>
            <person name="Morin E."/>
            <person name="Murat C."/>
            <person name="Sun H."/>
            <person name="Tunlid A."/>
            <person name="Henrissat B."/>
            <person name="Grigoriev I.V."/>
            <person name="Hibbett D.S."/>
            <person name="Martin F."/>
            <person name="Nordberg H.P."/>
            <person name="Cantor M.N."/>
            <person name="Hua S.X."/>
        </authorList>
    </citation>
    <scope>NUCLEOTIDE SEQUENCE [LARGE SCALE GENOMIC DNA]</scope>
    <source>
        <strain evidence="2 3">Foug A</strain>
    </source>
</reference>
<gene>
    <name evidence="2" type="ORF">SCLCIDRAFT_22956</name>
</gene>
<dbReference type="InParanoid" id="A0A0C3DX86"/>
<organism evidence="2 3">
    <name type="scientific">Scleroderma citrinum Foug A</name>
    <dbReference type="NCBI Taxonomy" id="1036808"/>
    <lineage>
        <taxon>Eukaryota</taxon>
        <taxon>Fungi</taxon>
        <taxon>Dikarya</taxon>
        <taxon>Basidiomycota</taxon>
        <taxon>Agaricomycotina</taxon>
        <taxon>Agaricomycetes</taxon>
        <taxon>Agaricomycetidae</taxon>
        <taxon>Boletales</taxon>
        <taxon>Sclerodermatineae</taxon>
        <taxon>Sclerodermataceae</taxon>
        <taxon>Scleroderma</taxon>
    </lineage>
</organism>
<dbReference type="STRING" id="1036808.A0A0C3DX86"/>
<dbReference type="Proteomes" id="UP000053989">
    <property type="component" value="Unassembled WGS sequence"/>
</dbReference>
<feature type="region of interest" description="Disordered" evidence="1">
    <location>
        <begin position="109"/>
        <end position="165"/>
    </location>
</feature>
<feature type="compositionally biased region" description="Basic and acidic residues" evidence="1">
    <location>
        <begin position="129"/>
        <end position="144"/>
    </location>
</feature>
<dbReference type="HOGENOM" id="CLU_1611759_0_0_1"/>
<evidence type="ECO:0000313" key="2">
    <source>
        <dbReference type="EMBL" id="KIM65150.1"/>
    </source>
</evidence>
<keyword evidence="3" id="KW-1185">Reference proteome</keyword>
<feature type="region of interest" description="Disordered" evidence="1">
    <location>
        <begin position="43"/>
        <end position="72"/>
    </location>
</feature>
<evidence type="ECO:0000256" key="1">
    <source>
        <dbReference type="SAM" id="MobiDB-lite"/>
    </source>
</evidence>
<feature type="compositionally biased region" description="Basic residues" evidence="1">
    <location>
        <begin position="155"/>
        <end position="165"/>
    </location>
</feature>
<name>A0A0C3DX86_9AGAM</name>
<reference evidence="3" key="2">
    <citation type="submission" date="2015-01" db="EMBL/GenBank/DDBJ databases">
        <title>Evolutionary Origins and Diversification of the Mycorrhizal Mutualists.</title>
        <authorList>
            <consortium name="DOE Joint Genome Institute"/>
            <consortium name="Mycorrhizal Genomics Consortium"/>
            <person name="Kohler A."/>
            <person name="Kuo A."/>
            <person name="Nagy L.G."/>
            <person name="Floudas D."/>
            <person name="Copeland A."/>
            <person name="Barry K.W."/>
            <person name="Cichocki N."/>
            <person name="Veneault-Fourrey C."/>
            <person name="LaButti K."/>
            <person name="Lindquist E.A."/>
            <person name="Lipzen A."/>
            <person name="Lundell T."/>
            <person name="Morin E."/>
            <person name="Murat C."/>
            <person name="Riley R."/>
            <person name="Ohm R."/>
            <person name="Sun H."/>
            <person name="Tunlid A."/>
            <person name="Henrissat B."/>
            <person name="Grigoriev I.V."/>
            <person name="Hibbett D.S."/>
            <person name="Martin F."/>
        </authorList>
    </citation>
    <scope>NUCLEOTIDE SEQUENCE [LARGE SCALE GENOMIC DNA]</scope>
    <source>
        <strain evidence="3">Foug A</strain>
    </source>
</reference>